<evidence type="ECO:0000313" key="1">
    <source>
        <dbReference type="EMBL" id="KAG5628121.1"/>
    </source>
</evidence>
<name>A0A9J6AUU5_SOLCO</name>
<evidence type="ECO:0000313" key="2">
    <source>
        <dbReference type="Proteomes" id="UP000824120"/>
    </source>
</evidence>
<keyword evidence="2" id="KW-1185">Reference proteome</keyword>
<dbReference type="Proteomes" id="UP000824120">
    <property type="component" value="Chromosome 2"/>
</dbReference>
<protein>
    <submittedName>
        <fullName evidence="1">Uncharacterized protein</fullName>
    </submittedName>
</protein>
<comment type="caution">
    <text evidence="1">The sequence shown here is derived from an EMBL/GenBank/DDBJ whole genome shotgun (WGS) entry which is preliminary data.</text>
</comment>
<proteinExistence type="predicted"/>
<gene>
    <name evidence="1" type="ORF">H5410_013339</name>
</gene>
<dbReference type="AlphaFoldDB" id="A0A9J6AUU5"/>
<sequence length="71" mass="7682">MESLVSPMIGKGNEVGRAVCIIITSIVTSPRKKGLAAYEALINSTLNGIPTYRLSLFPAPTKITKQNNFFV</sequence>
<reference evidence="1 2" key="1">
    <citation type="submission" date="2020-09" db="EMBL/GenBank/DDBJ databases">
        <title>De no assembly of potato wild relative species, Solanum commersonii.</title>
        <authorList>
            <person name="Cho K."/>
        </authorList>
    </citation>
    <scope>NUCLEOTIDE SEQUENCE [LARGE SCALE GENOMIC DNA]</scope>
    <source>
        <strain evidence="1">LZ3.2</strain>
        <tissue evidence="1">Leaf</tissue>
    </source>
</reference>
<organism evidence="1 2">
    <name type="scientific">Solanum commersonii</name>
    <name type="common">Commerson's wild potato</name>
    <name type="synonym">Commerson's nightshade</name>
    <dbReference type="NCBI Taxonomy" id="4109"/>
    <lineage>
        <taxon>Eukaryota</taxon>
        <taxon>Viridiplantae</taxon>
        <taxon>Streptophyta</taxon>
        <taxon>Embryophyta</taxon>
        <taxon>Tracheophyta</taxon>
        <taxon>Spermatophyta</taxon>
        <taxon>Magnoliopsida</taxon>
        <taxon>eudicotyledons</taxon>
        <taxon>Gunneridae</taxon>
        <taxon>Pentapetalae</taxon>
        <taxon>asterids</taxon>
        <taxon>lamiids</taxon>
        <taxon>Solanales</taxon>
        <taxon>Solanaceae</taxon>
        <taxon>Solanoideae</taxon>
        <taxon>Solaneae</taxon>
        <taxon>Solanum</taxon>
    </lineage>
</organism>
<dbReference type="EMBL" id="JACXVP010000002">
    <property type="protein sequence ID" value="KAG5628121.1"/>
    <property type="molecule type" value="Genomic_DNA"/>
</dbReference>
<accession>A0A9J6AUU5</accession>